<keyword evidence="6" id="KW-1185">Reference proteome</keyword>
<accession>A0A8H5HT03</accession>
<dbReference type="PANTHER" id="PTHR13009">
    <property type="entry name" value="HEAT SHOCK PROTEIN 90 HSP90 CO-CHAPERONE AHA-1"/>
    <property type="match status" value="1"/>
</dbReference>
<dbReference type="InterPro" id="IPR015310">
    <property type="entry name" value="AHSA1-like_N"/>
</dbReference>
<dbReference type="GO" id="GO:0005829">
    <property type="term" value="C:cytosol"/>
    <property type="evidence" value="ECO:0007669"/>
    <property type="project" value="TreeGrafter"/>
</dbReference>
<reference evidence="5 6" key="1">
    <citation type="journal article" date="2020" name="ISME J.">
        <title>Uncovering the hidden diversity of litter-decomposition mechanisms in mushroom-forming fungi.</title>
        <authorList>
            <person name="Floudas D."/>
            <person name="Bentzer J."/>
            <person name="Ahren D."/>
            <person name="Johansson T."/>
            <person name="Persson P."/>
            <person name="Tunlid A."/>
        </authorList>
    </citation>
    <scope>NUCLEOTIDE SEQUENCE [LARGE SCALE GENOMIC DNA]</scope>
    <source>
        <strain evidence="5 6">CBS 406.79</strain>
    </source>
</reference>
<proteinExistence type="inferred from homology"/>
<dbReference type="SMART" id="SM01000">
    <property type="entry name" value="Aha1_N"/>
    <property type="match status" value="1"/>
</dbReference>
<evidence type="ECO:0000256" key="2">
    <source>
        <dbReference type="SAM" id="MobiDB-lite"/>
    </source>
</evidence>
<gene>
    <name evidence="5" type="ORF">D9757_005062</name>
</gene>
<sequence>MALPPSTANWHWKNKNVTKWSQDWLDRELTVVTVQGDGEGEVLSIKKLNEFEGDVELGQRKSKLITIYDCQISLEWEGTTSDGSQVTGQLSIPEISHEITLDKSSDYQFIWSITSGSGPTADTLVSLAKKRTRPILEEIFNRFPAALIETHGRDLTVSEDPSRAGTPAPASGSDTSAAAVTPAAGTGSAQPAIKKEAPKKVSVNSSKVSVEASFMAAAADLFGLLTDEKRIPAWTRASAQSAAKPDTEYTLFGGGVRGKYISLDPPKKIVQTWALQSPTWPAGHEGTLTTTLDQSTDSTKITLVLDGVPLGMEDEIKRNLEGYYIHGFKSIGYVRLFPSPPSPLSKSSYSSSSSSSYSETKREAKGSGGGGGGGEVQKTSATMSSCIAVAVISIMVVVAAFAIPLLGTSGGGRGVRV</sequence>
<feature type="domain" description="Activator of Hsp90 ATPase AHSA1-like N-terminal" evidence="4">
    <location>
        <begin position="14"/>
        <end position="153"/>
    </location>
</feature>
<dbReference type="InterPro" id="IPR036338">
    <property type="entry name" value="Aha1"/>
</dbReference>
<name>A0A8H5HT03_9AGAR</name>
<evidence type="ECO:0000256" key="1">
    <source>
        <dbReference type="ARBA" id="ARBA00006817"/>
    </source>
</evidence>
<dbReference type="Pfam" id="PF08327">
    <property type="entry name" value="AHSA1"/>
    <property type="match status" value="1"/>
</dbReference>
<feature type="compositionally biased region" description="Gly residues" evidence="2">
    <location>
        <begin position="366"/>
        <end position="375"/>
    </location>
</feature>
<feature type="compositionally biased region" description="Low complexity" evidence="2">
    <location>
        <begin position="344"/>
        <end position="358"/>
    </location>
</feature>
<keyword evidence="3" id="KW-0812">Transmembrane</keyword>
<dbReference type="OrthoDB" id="567237at2759"/>
<dbReference type="AlphaFoldDB" id="A0A8H5HT03"/>
<dbReference type="CDD" id="cd08892">
    <property type="entry name" value="SRPBCC_Aha1"/>
    <property type="match status" value="1"/>
</dbReference>
<comment type="caution">
    <text evidence="5">The sequence shown here is derived from an EMBL/GenBank/DDBJ whole genome shotgun (WGS) entry which is preliminary data.</text>
</comment>
<feature type="region of interest" description="Disordered" evidence="2">
    <location>
        <begin position="154"/>
        <end position="201"/>
    </location>
</feature>
<dbReference type="InterPro" id="IPR023393">
    <property type="entry name" value="START-like_dom_sf"/>
</dbReference>
<protein>
    <recommendedName>
        <fullName evidence="4">Activator of Hsp90 ATPase AHSA1-like N-terminal domain-containing protein</fullName>
    </recommendedName>
</protein>
<organism evidence="5 6">
    <name type="scientific">Collybiopsis confluens</name>
    <dbReference type="NCBI Taxonomy" id="2823264"/>
    <lineage>
        <taxon>Eukaryota</taxon>
        <taxon>Fungi</taxon>
        <taxon>Dikarya</taxon>
        <taxon>Basidiomycota</taxon>
        <taxon>Agaricomycotina</taxon>
        <taxon>Agaricomycetes</taxon>
        <taxon>Agaricomycetidae</taxon>
        <taxon>Agaricales</taxon>
        <taxon>Marasmiineae</taxon>
        <taxon>Omphalotaceae</taxon>
        <taxon>Collybiopsis</taxon>
    </lineage>
</organism>
<keyword evidence="3" id="KW-0472">Membrane</keyword>
<dbReference type="Proteomes" id="UP000518752">
    <property type="component" value="Unassembled WGS sequence"/>
</dbReference>
<feature type="transmembrane region" description="Helical" evidence="3">
    <location>
        <begin position="387"/>
        <end position="407"/>
    </location>
</feature>
<dbReference type="GO" id="GO:0051087">
    <property type="term" value="F:protein-folding chaperone binding"/>
    <property type="evidence" value="ECO:0007669"/>
    <property type="project" value="InterPro"/>
</dbReference>
<comment type="similarity">
    <text evidence="1">Belongs to the AHA1 family.</text>
</comment>
<dbReference type="Gene3D" id="3.30.530.20">
    <property type="match status" value="1"/>
</dbReference>
<feature type="region of interest" description="Disordered" evidence="2">
    <location>
        <begin position="343"/>
        <end position="377"/>
    </location>
</feature>
<keyword evidence="3" id="KW-1133">Transmembrane helix</keyword>
<dbReference type="Gene3D" id="3.15.10.20">
    <property type="entry name" value="Activator of Hsp90 ATPase Aha1, N-terminal domain"/>
    <property type="match status" value="1"/>
</dbReference>
<evidence type="ECO:0000256" key="3">
    <source>
        <dbReference type="SAM" id="Phobius"/>
    </source>
</evidence>
<evidence type="ECO:0000313" key="5">
    <source>
        <dbReference type="EMBL" id="KAF5388977.1"/>
    </source>
</evidence>
<dbReference type="SUPFAM" id="SSF55961">
    <property type="entry name" value="Bet v1-like"/>
    <property type="match status" value="1"/>
</dbReference>
<dbReference type="GO" id="GO:0006457">
    <property type="term" value="P:protein folding"/>
    <property type="evidence" value="ECO:0007669"/>
    <property type="project" value="TreeGrafter"/>
</dbReference>
<evidence type="ECO:0000313" key="6">
    <source>
        <dbReference type="Proteomes" id="UP000518752"/>
    </source>
</evidence>
<dbReference type="Pfam" id="PF09229">
    <property type="entry name" value="Aha1_N"/>
    <property type="match status" value="1"/>
</dbReference>
<dbReference type="InterPro" id="IPR013538">
    <property type="entry name" value="ASHA1/2-like_C"/>
</dbReference>
<dbReference type="EMBL" id="JAACJN010000025">
    <property type="protein sequence ID" value="KAF5388977.1"/>
    <property type="molecule type" value="Genomic_DNA"/>
</dbReference>
<dbReference type="GO" id="GO:0001671">
    <property type="term" value="F:ATPase activator activity"/>
    <property type="evidence" value="ECO:0007669"/>
    <property type="project" value="InterPro"/>
</dbReference>
<dbReference type="PANTHER" id="PTHR13009:SF22">
    <property type="entry name" value="LD43819P"/>
    <property type="match status" value="1"/>
</dbReference>
<evidence type="ECO:0000259" key="4">
    <source>
        <dbReference type="SMART" id="SM01000"/>
    </source>
</evidence>
<dbReference type="SUPFAM" id="SSF103111">
    <property type="entry name" value="Activator of Hsp90 ATPase, Aha1"/>
    <property type="match status" value="1"/>
</dbReference>